<feature type="coiled-coil region" evidence="7">
    <location>
        <begin position="35"/>
        <end position="62"/>
    </location>
</feature>
<evidence type="ECO:0000256" key="5">
    <source>
        <dbReference type="ARBA" id="ARBA00022821"/>
    </source>
</evidence>
<dbReference type="PRINTS" id="PR00364">
    <property type="entry name" value="DISEASERSIST"/>
</dbReference>
<keyword evidence="3" id="KW-0677">Repeat</keyword>
<protein>
    <submittedName>
        <fullName evidence="10">Uncharacterized protein</fullName>
    </submittedName>
</protein>
<reference evidence="11" key="2">
    <citation type="journal article" date="2017" name="J. Anim. Genet.">
        <title>Multiple reference genome sequences of hot pepper reveal the massive evolution of plant disease resistance genes by retroduplication.</title>
        <authorList>
            <person name="Kim S."/>
            <person name="Park J."/>
            <person name="Yeom S.-I."/>
            <person name="Kim Y.-M."/>
            <person name="Seo E."/>
            <person name="Kim K.-T."/>
            <person name="Kim M.-S."/>
            <person name="Lee J.M."/>
            <person name="Cheong K."/>
            <person name="Shin H.-S."/>
            <person name="Kim S.-B."/>
            <person name="Han K."/>
            <person name="Lee J."/>
            <person name="Park M."/>
            <person name="Lee H.-A."/>
            <person name="Lee H.-Y."/>
            <person name="Lee Y."/>
            <person name="Oh S."/>
            <person name="Lee J.H."/>
            <person name="Choi E."/>
            <person name="Choi E."/>
            <person name="Lee S.E."/>
            <person name="Jeon J."/>
            <person name="Kim H."/>
            <person name="Choi G."/>
            <person name="Song H."/>
            <person name="Lee J."/>
            <person name="Lee S.-C."/>
            <person name="Kwon J.-K."/>
            <person name="Lee H.-Y."/>
            <person name="Koo N."/>
            <person name="Hong Y."/>
            <person name="Kim R.W."/>
            <person name="Kang W.-H."/>
            <person name="Huh J.H."/>
            <person name="Kang B.-C."/>
            <person name="Yang T.-J."/>
            <person name="Lee Y.-H."/>
            <person name="Bennetzen J.L."/>
            <person name="Choi D."/>
        </authorList>
    </citation>
    <scope>NUCLEOTIDE SEQUENCE [LARGE SCALE GENOMIC DNA]</scope>
    <source>
        <strain evidence="11">cv. PBC81</strain>
    </source>
</reference>
<dbReference type="PANTHER" id="PTHR33463">
    <property type="entry name" value="NB-ARC DOMAIN-CONTAINING PROTEIN-RELATED"/>
    <property type="match status" value="1"/>
</dbReference>
<dbReference type="GO" id="GO:0005524">
    <property type="term" value="F:ATP binding"/>
    <property type="evidence" value="ECO:0007669"/>
    <property type="project" value="UniProtKB-KW"/>
</dbReference>
<evidence type="ECO:0000313" key="11">
    <source>
        <dbReference type="Proteomes" id="UP000224567"/>
    </source>
</evidence>
<proteinExistence type="inferred from homology"/>
<dbReference type="Gene3D" id="3.80.10.10">
    <property type="entry name" value="Ribonuclease Inhibitor"/>
    <property type="match status" value="2"/>
</dbReference>
<dbReference type="InterPro" id="IPR032675">
    <property type="entry name" value="LRR_dom_sf"/>
</dbReference>
<feature type="domain" description="Disease resistance protein At4g27190-like leucine-rich repeats" evidence="9">
    <location>
        <begin position="915"/>
        <end position="1041"/>
    </location>
</feature>
<dbReference type="SUPFAM" id="SSF52058">
    <property type="entry name" value="L domain-like"/>
    <property type="match status" value="1"/>
</dbReference>
<comment type="caution">
    <text evidence="10">The sequence shown here is derived from an EMBL/GenBank/DDBJ whole genome shotgun (WGS) entry which is preliminary data.</text>
</comment>
<dbReference type="OrthoDB" id="37484at2759"/>
<evidence type="ECO:0000256" key="1">
    <source>
        <dbReference type="ARBA" id="ARBA00008894"/>
    </source>
</evidence>
<evidence type="ECO:0000259" key="8">
    <source>
        <dbReference type="Pfam" id="PF00931"/>
    </source>
</evidence>
<dbReference type="AlphaFoldDB" id="A0A2G2V3G2"/>
<dbReference type="EMBL" id="MLFT02000410">
    <property type="protein sequence ID" value="PHT27499.1"/>
    <property type="molecule type" value="Genomic_DNA"/>
</dbReference>
<dbReference type="Gene3D" id="1.10.10.10">
    <property type="entry name" value="Winged helix-like DNA-binding domain superfamily/Winged helix DNA-binding domain"/>
    <property type="match status" value="1"/>
</dbReference>
<keyword evidence="7" id="KW-0175">Coiled coil</keyword>
<dbReference type="Proteomes" id="UP000224567">
    <property type="component" value="Unassembled WGS sequence"/>
</dbReference>
<dbReference type="GO" id="GO:0006952">
    <property type="term" value="P:defense response"/>
    <property type="evidence" value="ECO:0007669"/>
    <property type="project" value="UniProtKB-KW"/>
</dbReference>
<dbReference type="Pfam" id="PF00931">
    <property type="entry name" value="NB-ARC"/>
    <property type="match status" value="1"/>
</dbReference>
<keyword evidence="6" id="KW-0067">ATP-binding</keyword>
<evidence type="ECO:0000313" key="10">
    <source>
        <dbReference type="EMBL" id="PHT27499.1"/>
    </source>
</evidence>
<dbReference type="SUPFAM" id="SSF52540">
    <property type="entry name" value="P-loop containing nucleoside triphosphate hydrolases"/>
    <property type="match status" value="1"/>
</dbReference>
<dbReference type="InterPro" id="IPR050905">
    <property type="entry name" value="Plant_NBS-LRR"/>
</dbReference>
<keyword evidence="2" id="KW-0433">Leucine-rich repeat</keyword>
<dbReference type="FunFam" id="3.40.50.300:FF:001091">
    <property type="entry name" value="Probable disease resistance protein At1g61300"/>
    <property type="match status" value="1"/>
</dbReference>
<evidence type="ECO:0000256" key="3">
    <source>
        <dbReference type="ARBA" id="ARBA00022737"/>
    </source>
</evidence>
<evidence type="ECO:0000256" key="7">
    <source>
        <dbReference type="SAM" id="Coils"/>
    </source>
</evidence>
<dbReference type="GO" id="GO:0043531">
    <property type="term" value="F:ADP binding"/>
    <property type="evidence" value="ECO:0007669"/>
    <property type="project" value="InterPro"/>
</dbReference>
<dbReference type="Gene3D" id="3.40.50.300">
    <property type="entry name" value="P-loop containing nucleotide triphosphate hydrolases"/>
    <property type="match status" value="1"/>
</dbReference>
<evidence type="ECO:0000256" key="2">
    <source>
        <dbReference type="ARBA" id="ARBA00022614"/>
    </source>
</evidence>
<dbReference type="InterPro" id="IPR036388">
    <property type="entry name" value="WH-like_DNA-bd_sf"/>
</dbReference>
<dbReference type="InterPro" id="IPR057135">
    <property type="entry name" value="At4g27190-like_LRR"/>
</dbReference>
<evidence type="ECO:0000259" key="9">
    <source>
        <dbReference type="Pfam" id="PF23247"/>
    </source>
</evidence>
<organism evidence="10 11">
    <name type="scientific">Capsicum baccatum</name>
    <name type="common">Peruvian pepper</name>
    <dbReference type="NCBI Taxonomy" id="33114"/>
    <lineage>
        <taxon>Eukaryota</taxon>
        <taxon>Viridiplantae</taxon>
        <taxon>Streptophyta</taxon>
        <taxon>Embryophyta</taxon>
        <taxon>Tracheophyta</taxon>
        <taxon>Spermatophyta</taxon>
        <taxon>Magnoliopsida</taxon>
        <taxon>eudicotyledons</taxon>
        <taxon>Gunneridae</taxon>
        <taxon>Pentapetalae</taxon>
        <taxon>asterids</taxon>
        <taxon>lamiids</taxon>
        <taxon>Solanales</taxon>
        <taxon>Solanaceae</taxon>
        <taxon>Solanoideae</taxon>
        <taxon>Capsiceae</taxon>
        <taxon>Capsicum</taxon>
    </lineage>
</organism>
<keyword evidence="4" id="KW-0547">Nucleotide-binding</keyword>
<evidence type="ECO:0000256" key="6">
    <source>
        <dbReference type="ARBA" id="ARBA00022840"/>
    </source>
</evidence>
<gene>
    <name evidence="10" type="ORF">CQW23_32903</name>
</gene>
<evidence type="ECO:0000256" key="4">
    <source>
        <dbReference type="ARBA" id="ARBA00022741"/>
    </source>
</evidence>
<comment type="similarity">
    <text evidence="1">Belongs to the disease resistance NB-LRR family.</text>
</comment>
<keyword evidence="11" id="KW-1185">Reference proteome</keyword>
<dbReference type="PANTHER" id="PTHR33463:SF198">
    <property type="entry name" value="RPP4C3"/>
    <property type="match status" value="1"/>
</dbReference>
<sequence>MAMEIVTAVLSPVAEHLIVPVGRQIGYLFYYRRNITSLENENKKLEGIRSGVQQRKEDARRNEECLPPHVENWLTSVDETTVDVAVLLRRRVEVETGCFYGLCPNLKSRYSLSRKAKKIEQAMIGLQDEGRGYAPSSCPAPPAVEIEVVPSSDEEFDSRIQKEEEVMTALRDEGITIVGICGMGGVGKTTLAEKVRARTKKAGLFDDVVMITVSQQQPDIKKMQDEIARGVGLSLEGDDLLKRRDRLRSRLMQKDSRIMVILDDVWKKVDLKRVGIPSGSDRNYRCKVALTTRLRDVCDDMEAKKIVDVEILSEKEAWILFRQKAGNSADDSSLFEVAKKVAKECKGLPLAIVTVARALKGKTKPSWEDALVELQKAAPKNIRGVLADVYQPLKISYNHLESDEARYVFLLCSLFEEDSDIWTEELLRYGMGLGIFSELENLKSARNRVCNLLETLKNCFLLSQGSHINYVKMHDVVRDVAISIASEGEHKFMVNHNVNSDEFPRKDSYEQYSHMSIVANKFDGSPRPISCPRLKLLMLKLHSKKGFKLLDGIFDGTSKLSVVSLSGSGRYSLLPFPSSIQRLLNLKTLCLSYVRLDDVSIILELVSLEILSIKDSYIKEFPVEIGNLTNLTILELTYLTKVELTKRDMIMLRYRGEVRISPGVLSRLVRLEELHVVGVEECSYSTLRELESLSKLTALTISACSEDVIYSNLGLSSKLTRYALSVGGCYIGDSMNTYNKIISLKVTKSTPLADWIRHLLRNSEFVYSNGKGSKNVVVELQNVKDLRLSFCNSLNIHCQNNIPFPKLERLEVTYCDHLFRASLACPDDEEEGISRRTHIRGDVIKFPKLYHLGLGYLLRLTHFFSDTVEGIDFSLLREMHFWSIPTFQNFWPRADNAITDSNPLFNEKVSCPNLEVLRLIGANSISALCSQQLPMGYFSKLEKLEVEGCGKLRNLMSPSVARSLVNLQRLRIIGCQSMEEVITEEEQQGDEIMCNEPLFPRLENLKLEDLPKLGHFILTKQALEFPFLREVEIHKCPEMKTFVQQGSVSTPSLKNVNNDDKVKVDDLNEWIHQRFISKEEDGSKSEASI</sequence>
<dbReference type="InterPro" id="IPR002182">
    <property type="entry name" value="NB-ARC"/>
</dbReference>
<keyword evidence="5" id="KW-0611">Plant defense</keyword>
<dbReference type="InterPro" id="IPR027417">
    <property type="entry name" value="P-loop_NTPase"/>
</dbReference>
<name>A0A2G2V3G2_CAPBA</name>
<dbReference type="InterPro" id="IPR042197">
    <property type="entry name" value="Apaf_helical"/>
</dbReference>
<dbReference type="Pfam" id="PF23247">
    <property type="entry name" value="LRR_RPS2"/>
    <property type="match status" value="1"/>
</dbReference>
<feature type="domain" description="NB-ARC" evidence="8">
    <location>
        <begin position="164"/>
        <end position="328"/>
    </location>
</feature>
<reference evidence="10 11" key="1">
    <citation type="journal article" date="2017" name="Genome Biol.">
        <title>New reference genome sequences of hot pepper reveal the massive evolution of plant disease-resistance genes by retroduplication.</title>
        <authorList>
            <person name="Kim S."/>
            <person name="Park J."/>
            <person name="Yeom S.I."/>
            <person name="Kim Y.M."/>
            <person name="Seo E."/>
            <person name="Kim K.T."/>
            <person name="Kim M.S."/>
            <person name="Lee J.M."/>
            <person name="Cheong K."/>
            <person name="Shin H.S."/>
            <person name="Kim S.B."/>
            <person name="Han K."/>
            <person name="Lee J."/>
            <person name="Park M."/>
            <person name="Lee H.A."/>
            <person name="Lee H.Y."/>
            <person name="Lee Y."/>
            <person name="Oh S."/>
            <person name="Lee J.H."/>
            <person name="Choi E."/>
            <person name="Choi E."/>
            <person name="Lee S.E."/>
            <person name="Jeon J."/>
            <person name="Kim H."/>
            <person name="Choi G."/>
            <person name="Song H."/>
            <person name="Lee J."/>
            <person name="Lee S.C."/>
            <person name="Kwon J.K."/>
            <person name="Lee H.Y."/>
            <person name="Koo N."/>
            <person name="Hong Y."/>
            <person name="Kim R.W."/>
            <person name="Kang W.H."/>
            <person name="Huh J.H."/>
            <person name="Kang B.C."/>
            <person name="Yang T.J."/>
            <person name="Lee Y.H."/>
            <person name="Bennetzen J.L."/>
            <person name="Choi D."/>
        </authorList>
    </citation>
    <scope>NUCLEOTIDE SEQUENCE [LARGE SCALE GENOMIC DNA]</scope>
    <source>
        <strain evidence="11">cv. PBC81</strain>
    </source>
</reference>
<dbReference type="Gene3D" id="1.10.8.430">
    <property type="entry name" value="Helical domain of apoptotic protease-activating factors"/>
    <property type="match status" value="1"/>
</dbReference>
<accession>A0A2G2V3G2</accession>